<evidence type="ECO:0000256" key="6">
    <source>
        <dbReference type="ARBA" id="ARBA00023054"/>
    </source>
</evidence>
<dbReference type="GO" id="GO:0005743">
    <property type="term" value="C:mitochondrial inner membrane"/>
    <property type="evidence" value="ECO:0007669"/>
    <property type="project" value="UniProtKB-SubCell"/>
</dbReference>
<dbReference type="GO" id="GO:0005759">
    <property type="term" value="C:mitochondrial matrix"/>
    <property type="evidence" value="ECO:0007669"/>
    <property type="project" value="UniProtKB-SubCell"/>
</dbReference>
<dbReference type="InterPro" id="IPR027417">
    <property type="entry name" value="P-loop_NTPase"/>
</dbReference>
<dbReference type="PANTHER" id="PTHR23075">
    <property type="entry name" value="PUTATIVE ATP-ASE"/>
    <property type="match status" value="1"/>
</dbReference>
<dbReference type="GO" id="GO:0007005">
    <property type="term" value="P:mitochondrion organization"/>
    <property type="evidence" value="ECO:0007669"/>
    <property type="project" value="TreeGrafter"/>
</dbReference>
<evidence type="ECO:0000259" key="11">
    <source>
        <dbReference type="Pfam" id="PF00004"/>
    </source>
</evidence>
<evidence type="ECO:0000256" key="10">
    <source>
        <dbReference type="SAM" id="MobiDB-lite"/>
    </source>
</evidence>
<dbReference type="InterPro" id="IPR021911">
    <property type="entry name" value="ATAD3_N"/>
</dbReference>
<keyword evidence="5" id="KW-0067">ATP-binding</keyword>
<dbReference type="Gene3D" id="3.40.50.300">
    <property type="entry name" value="P-loop containing nucleotide triphosphate hydrolases"/>
    <property type="match status" value="1"/>
</dbReference>
<dbReference type="Proteomes" id="UP000278807">
    <property type="component" value="Unassembled WGS sequence"/>
</dbReference>
<evidence type="ECO:0000256" key="9">
    <source>
        <dbReference type="SAM" id="Coils"/>
    </source>
</evidence>
<dbReference type="AlphaFoldDB" id="A0A0R3TCH5"/>
<dbReference type="EMBL" id="UZAE01003603">
    <property type="protein sequence ID" value="VDO00622.1"/>
    <property type="molecule type" value="Genomic_DNA"/>
</dbReference>
<dbReference type="InterPro" id="IPR003959">
    <property type="entry name" value="ATPase_AAA_core"/>
</dbReference>
<dbReference type="OrthoDB" id="6276023at2759"/>
<evidence type="ECO:0000256" key="4">
    <source>
        <dbReference type="ARBA" id="ARBA00022792"/>
    </source>
</evidence>
<proteinExistence type="predicted"/>
<protein>
    <submittedName>
        <fullName evidence="15">AAA domain-containing protein</fullName>
    </submittedName>
</protein>
<feature type="region of interest" description="Disordered" evidence="10">
    <location>
        <begin position="1"/>
        <end position="34"/>
    </location>
</feature>
<organism evidence="15">
    <name type="scientific">Rodentolepis nana</name>
    <name type="common">Dwarf tapeworm</name>
    <name type="synonym">Hymenolepis nana</name>
    <dbReference type="NCBI Taxonomy" id="102285"/>
    <lineage>
        <taxon>Eukaryota</taxon>
        <taxon>Metazoa</taxon>
        <taxon>Spiralia</taxon>
        <taxon>Lophotrochozoa</taxon>
        <taxon>Platyhelminthes</taxon>
        <taxon>Cestoda</taxon>
        <taxon>Eucestoda</taxon>
        <taxon>Cyclophyllidea</taxon>
        <taxon>Hymenolepididae</taxon>
        <taxon>Rodentolepis</taxon>
    </lineage>
</organism>
<evidence type="ECO:0000256" key="7">
    <source>
        <dbReference type="ARBA" id="ARBA00023128"/>
    </source>
</evidence>
<feature type="domain" description="ATPase family AAA" evidence="12">
    <location>
        <begin position="30"/>
        <end position="282"/>
    </location>
</feature>
<evidence type="ECO:0000256" key="1">
    <source>
        <dbReference type="ARBA" id="ARBA00004273"/>
    </source>
</evidence>
<gene>
    <name evidence="13" type="ORF">HNAJ_LOCUS4762</name>
</gene>
<dbReference type="Pfam" id="PF12037">
    <property type="entry name" value="ATAD3_N"/>
    <property type="match status" value="1"/>
</dbReference>
<keyword evidence="3" id="KW-0547">Nucleotide-binding</keyword>
<dbReference type="GO" id="GO:0016887">
    <property type="term" value="F:ATP hydrolysis activity"/>
    <property type="evidence" value="ECO:0007669"/>
    <property type="project" value="InterPro"/>
</dbReference>
<dbReference type="GO" id="GO:0005524">
    <property type="term" value="F:ATP binding"/>
    <property type="evidence" value="ECO:0007669"/>
    <property type="project" value="UniProtKB-KW"/>
</dbReference>
<evidence type="ECO:0000313" key="15">
    <source>
        <dbReference type="WBParaSite" id="HNAJ_0000476401-mRNA-1"/>
    </source>
</evidence>
<dbReference type="PANTHER" id="PTHR23075:SF0">
    <property type="entry name" value="ATPASE FAMILY AAA DOMAIN-CONTAINING PROTEIN 3"/>
    <property type="match status" value="1"/>
</dbReference>
<feature type="coiled-coil region" evidence="9">
    <location>
        <begin position="82"/>
        <end position="165"/>
    </location>
</feature>
<evidence type="ECO:0000256" key="3">
    <source>
        <dbReference type="ARBA" id="ARBA00022741"/>
    </source>
</evidence>
<feature type="domain" description="ATPase AAA-type core" evidence="11">
    <location>
        <begin position="325"/>
        <end position="414"/>
    </location>
</feature>
<reference evidence="13 14" key="2">
    <citation type="submission" date="2018-11" db="EMBL/GenBank/DDBJ databases">
        <authorList>
            <consortium name="Pathogen Informatics"/>
        </authorList>
    </citation>
    <scope>NUCLEOTIDE SEQUENCE [LARGE SCALE GENOMIC DNA]</scope>
</reference>
<evidence type="ECO:0000313" key="13">
    <source>
        <dbReference type="EMBL" id="VDO00622.1"/>
    </source>
</evidence>
<keyword evidence="14" id="KW-1185">Reference proteome</keyword>
<reference evidence="15" key="1">
    <citation type="submission" date="2017-02" db="UniProtKB">
        <authorList>
            <consortium name="WormBaseParasite"/>
        </authorList>
    </citation>
    <scope>IDENTIFICATION</scope>
</reference>
<evidence type="ECO:0000256" key="5">
    <source>
        <dbReference type="ARBA" id="ARBA00022840"/>
    </source>
</evidence>
<dbReference type="Pfam" id="PF00004">
    <property type="entry name" value="AAA"/>
    <property type="match status" value="1"/>
</dbReference>
<dbReference type="WBParaSite" id="HNAJ_0000476401-mRNA-1">
    <property type="protein sequence ID" value="HNAJ_0000476401-mRNA-1"/>
    <property type="gene ID" value="HNAJ_0000476401"/>
</dbReference>
<evidence type="ECO:0000259" key="12">
    <source>
        <dbReference type="Pfam" id="PF12037"/>
    </source>
</evidence>
<dbReference type="STRING" id="102285.A0A0R3TCH5"/>
<keyword evidence="6 9" id="KW-0175">Coiled coil</keyword>
<comment type="subcellular location">
    <subcellularLocation>
        <location evidence="1">Mitochondrion inner membrane</location>
    </subcellularLocation>
    <subcellularLocation>
        <location evidence="2">Mitochondrion matrix</location>
    </subcellularLocation>
</comment>
<keyword evidence="8" id="KW-0472">Membrane</keyword>
<accession>A0A0R3TCH5</accession>
<evidence type="ECO:0000256" key="2">
    <source>
        <dbReference type="ARBA" id="ARBA00004305"/>
    </source>
</evidence>
<name>A0A0R3TCH5_RODNA</name>
<evidence type="ECO:0000256" key="8">
    <source>
        <dbReference type="ARBA" id="ARBA00023136"/>
    </source>
</evidence>
<sequence length="423" mass="47836">MSWLFGYSKPQNSGSGGEGGIPPPPPQPPSKDDKKKIEEAISGFKFDSAALERAAKAARELEKSKHAKEAFELARMNEHTQQLEYQSKIKEYEAGLEQLKIQQIRIQQEERRKTLEEEARIQKHRVEYQDMLARKRQEDQLAQQARMHEETLRKQEESVQKQEALRRQTIEYEANLRHQNELKQIEARLRGEAQVERENRQIRLERSRVEAREHRETVLQSIQTAGSVIGAGLDAFLVDKNKVFTAVGAATVLAGGIYAAKFGMGTMARFIESRIGKPKLVRETSRLNTVDLLRHPIKPTLEAHLRKIAIATRHTKANKGFYRNVLMAGPPGTGKTMFAKSLATHSGLDYAIMTGGDIAPLGGDGVTAVHKVFNWAKTSRKGVLLFVDEADAFLRKREQERISEGMRATLNAFLYRTGEQSQK</sequence>
<dbReference type="SUPFAM" id="SSF52540">
    <property type="entry name" value="P-loop containing nucleoside triphosphate hydrolases"/>
    <property type="match status" value="1"/>
</dbReference>
<evidence type="ECO:0000313" key="14">
    <source>
        <dbReference type="Proteomes" id="UP000278807"/>
    </source>
</evidence>
<keyword evidence="7" id="KW-0496">Mitochondrion</keyword>
<keyword evidence="4" id="KW-0999">Mitochondrion inner membrane</keyword>
<dbReference type="GO" id="GO:0008270">
    <property type="term" value="F:zinc ion binding"/>
    <property type="evidence" value="ECO:0007669"/>
    <property type="project" value="TreeGrafter"/>
</dbReference>